<evidence type="ECO:0000313" key="6">
    <source>
        <dbReference type="EMBL" id="NPT40536.1"/>
    </source>
</evidence>
<dbReference type="Gene3D" id="3.40.190.290">
    <property type="match status" value="1"/>
</dbReference>
<evidence type="ECO:0000313" key="7">
    <source>
        <dbReference type="Proteomes" id="UP000652198"/>
    </source>
</evidence>
<protein>
    <submittedName>
        <fullName evidence="6">LysR family transcriptional regulator</fullName>
    </submittedName>
</protein>
<dbReference type="PRINTS" id="PR00039">
    <property type="entry name" value="HTHLYSR"/>
</dbReference>
<comment type="caution">
    <text evidence="6">The sequence shown here is derived from an EMBL/GenBank/DDBJ whole genome shotgun (WGS) entry which is preliminary data.</text>
</comment>
<evidence type="ECO:0000256" key="3">
    <source>
        <dbReference type="ARBA" id="ARBA00023125"/>
    </source>
</evidence>
<dbReference type="InterPro" id="IPR036388">
    <property type="entry name" value="WH-like_DNA-bd_sf"/>
</dbReference>
<feature type="domain" description="HTH lysR-type" evidence="5">
    <location>
        <begin position="1"/>
        <end position="59"/>
    </location>
</feature>
<keyword evidence="2" id="KW-0805">Transcription regulation</keyword>
<comment type="similarity">
    <text evidence="1">Belongs to the LysR transcriptional regulatory family.</text>
</comment>
<dbReference type="PANTHER" id="PTHR30537:SF35">
    <property type="entry name" value="TRANSCRIPTIONAL REGULATORY PROTEIN"/>
    <property type="match status" value="1"/>
</dbReference>
<dbReference type="RefSeq" id="WP_172309168.1">
    <property type="nucleotide sequence ID" value="NZ_WOEY01000017.1"/>
</dbReference>
<keyword evidence="7" id="KW-1185">Reference proteome</keyword>
<evidence type="ECO:0000256" key="4">
    <source>
        <dbReference type="ARBA" id="ARBA00023163"/>
    </source>
</evidence>
<accession>A0ABX2BIE2</accession>
<dbReference type="InterPro" id="IPR058163">
    <property type="entry name" value="LysR-type_TF_proteobact-type"/>
</dbReference>
<dbReference type="EMBL" id="WOEY01000017">
    <property type="protein sequence ID" value="NPT40536.1"/>
    <property type="molecule type" value="Genomic_DNA"/>
</dbReference>
<sequence length="310" mass="34376">MDYLDSLRVFRSVVEAKSFTRAADMLGIATPAVSRAITTLEHRLGSRLLHRTTRQVSLTEAAEHFYDGCCRILDELEVLEAEASNQTREPTGVLRLVAHTTATVSRLVPLISGFKRQYPKVSLDLTLTERPVDLVADGYDLGIVIPFMLSTDTVVTRLLERMPLSVVATPAYLKNHAVPKHPSELVDHTFVAMSPALRKPSLTFRLGDEDLTVPLKFDIASNNPVFNREMVLESWGVGVVPVALVQEELASGKLEAMLEDFEIVDGDIELRLAYNSRTLLPAKVKVFVEYAAAFFDEVAGARRVRAKLEA</sequence>
<evidence type="ECO:0000256" key="2">
    <source>
        <dbReference type="ARBA" id="ARBA00023015"/>
    </source>
</evidence>
<dbReference type="SUPFAM" id="SSF53850">
    <property type="entry name" value="Periplasmic binding protein-like II"/>
    <property type="match status" value="1"/>
</dbReference>
<dbReference type="SUPFAM" id="SSF46785">
    <property type="entry name" value="Winged helix' DNA-binding domain"/>
    <property type="match status" value="1"/>
</dbReference>
<dbReference type="PROSITE" id="PS50931">
    <property type="entry name" value="HTH_LYSR"/>
    <property type="match status" value="1"/>
</dbReference>
<dbReference type="Proteomes" id="UP000652198">
    <property type="component" value="Unassembled WGS sequence"/>
</dbReference>
<dbReference type="InterPro" id="IPR036390">
    <property type="entry name" value="WH_DNA-bd_sf"/>
</dbReference>
<organism evidence="6 7">
    <name type="scientific">Paraburkholderia solitsugae</name>
    <dbReference type="NCBI Taxonomy" id="2675748"/>
    <lineage>
        <taxon>Bacteria</taxon>
        <taxon>Pseudomonadati</taxon>
        <taxon>Pseudomonadota</taxon>
        <taxon>Betaproteobacteria</taxon>
        <taxon>Burkholderiales</taxon>
        <taxon>Burkholderiaceae</taxon>
        <taxon>Paraburkholderia</taxon>
    </lineage>
</organism>
<dbReference type="InterPro" id="IPR005119">
    <property type="entry name" value="LysR_subst-bd"/>
</dbReference>
<evidence type="ECO:0000259" key="5">
    <source>
        <dbReference type="PROSITE" id="PS50931"/>
    </source>
</evidence>
<dbReference type="InterPro" id="IPR000847">
    <property type="entry name" value="LysR_HTH_N"/>
</dbReference>
<proteinExistence type="inferred from homology"/>
<evidence type="ECO:0000256" key="1">
    <source>
        <dbReference type="ARBA" id="ARBA00009437"/>
    </source>
</evidence>
<keyword evidence="4" id="KW-0804">Transcription</keyword>
<reference evidence="6 7" key="1">
    <citation type="submission" date="2019-11" db="EMBL/GenBank/DDBJ databases">
        <title>Metabolism of dissolved organic matter in forest soils.</title>
        <authorList>
            <person name="Cyle K.T."/>
            <person name="Wilhelm R.C."/>
            <person name="Martinez C.E."/>
        </authorList>
    </citation>
    <scope>NUCLEOTIDE SEQUENCE [LARGE SCALE GENOMIC DNA]</scope>
    <source>
        <strain evidence="6 7">1N</strain>
    </source>
</reference>
<gene>
    <name evidence="6" type="ORF">GNZ12_04265</name>
</gene>
<name>A0ABX2BIE2_9BURK</name>
<dbReference type="Pfam" id="PF00126">
    <property type="entry name" value="HTH_1"/>
    <property type="match status" value="1"/>
</dbReference>
<dbReference type="Pfam" id="PF03466">
    <property type="entry name" value="LysR_substrate"/>
    <property type="match status" value="1"/>
</dbReference>
<keyword evidence="3" id="KW-0238">DNA-binding</keyword>
<dbReference type="CDD" id="cd08422">
    <property type="entry name" value="PBP2_CrgA_like"/>
    <property type="match status" value="1"/>
</dbReference>
<dbReference type="PANTHER" id="PTHR30537">
    <property type="entry name" value="HTH-TYPE TRANSCRIPTIONAL REGULATOR"/>
    <property type="match status" value="1"/>
</dbReference>
<dbReference type="Gene3D" id="1.10.10.10">
    <property type="entry name" value="Winged helix-like DNA-binding domain superfamily/Winged helix DNA-binding domain"/>
    <property type="match status" value="1"/>
</dbReference>